<feature type="region of interest" description="Disordered" evidence="2">
    <location>
        <begin position="111"/>
        <end position="139"/>
    </location>
</feature>
<dbReference type="PROSITE" id="PS51231">
    <property type="entry name" value="DAD"/>
    <property type="match status" value="1"/>
</dbReference>
<gene>
    <name evidence="5" type="ORF">MUCCIDRAFT_145229</name>
</gene>
<dbReference type="InterPro" id="IPR042201">
    <property type="entry name" value="FH2_Formin_sf"/>
</dbReference>
<dbReference type="PROSITE" id="PS51444">
    <property type="entry name" value="FH2"/>
    <property type="match status" value="1"/>
</dbReference>
<feature type="domain" description="FH2" evidence="4">
    <location>
        <begin position="1"/>
        <end position="82"/>
    </location>
</feature>
<proteinExistence type="predicted"/>
<feature type="region of interest" description="Disordered" evidence="2">
    <location>
        <begin position="151"/>
        <end position="196"/>
    </location>
</feature>
<dbReference type="VEuPathDB" id="FungiDB:MUCCIDRAFT_145229"/>
<evidence type="ECO:0000259" key="3">
    <source>
        <dbReference type="PROSITE" id="PS51231"/>
    </source>
</evidence>
<evidence type="ECO:0000256" key="2">
    <source>
        <dbReference type="SAM" id="MobiDB-lite"/>
    </source>
</evidence>
<comment type="caution">
    <text evidence="5">The sequence shown here is derived from an EMBL/GenBank/DDBJ whole genome shotgun (WGS) entry which is preliminary data.</text>
</comment>
<dbReference type="OrthoDB" id="2280227at2759"/>
<dbReference type="InterPro" id="IPR051425">
    <property type="entry name" value="Formin_Homology"/>
</dbReference>
<dbReference type="Gene3D" id="1.20.58.2220">
    <property type="entry name" value="Formin, FH2 domain"/>
    <property type="match status" value="1"/>
</dbReference>
<evidence type="ECO:0008006" key="7">
    <source>
        <dbReference type="Google" id="ProtNLM"/>
    </source>
</evidence>
<dbReference type="EMBL" id="AMYB01000005">
    <property type="protein sequence ID" value="OAD02335.1"/>
    <property type="molecule type" value="Genomic_DNA"/>
</dbReference>
<keyword evidence="6" id="KW-1185">Reference proteome</keyword>
<evidence type="ECO:0000256" key="1">
    <source>
        <dbReference type="SAM" id="Coils"/>
    </source>
</evidence>
<feature type="compositionally biased region" description="Basic and acidic residues" evidence="2">
    <location>
        <begin position="187"/>
        <end position="196"/>
    </location>
</feature>
<protein>
    <recommendedName>
        <fullName evidence="7">FH2 domain-containing protein</fullName>
    </recommendedName>
</protein>
<accession>A0A168KFG8</accession>
<keyword evidence="1" id="KW-0175">Coiled coil</keyword>
<sequence>MYKFRDRAIEKFDQLEVRYTSMDVAYKDVVSYFGEDPSDMKPDEFFGIFQTFTSSWNKAKSDLEMQKKKKEQAEKTKEFQAQRKARLNNRLDIKDENQEDKDIMDNLLEKLRSGEMANTSSQRKSRRMSVRERRRTRAESMVVKAEDLLRHIQNEEEAPPLPRAARSGSRRFTSSERMKKLASLADNKGEEVAVNQ</sequence>
<organism evidence="5 6">
    <name type="scientific">Mucor lusitanicus CBS 277.49</name>
    <dbReference type="NCBI Taxonomy" id="747725"/>
    <lineage>
        <taxon>Eukaryota</taxon>
        <taxon>Fungi</taxon>
        <taxon>Fungi incertae sedis</taxon>
        <taxon>Mucoromycota</taxon>
        <taxon>Mucoromycotina</taxon>
        <taxon>Mucoromycetes</taxon>
        <taxon>Mucorales</taxon>
        <taxon>Mucorineae</taxon>
        <taxon>Mucoraceae</taxon>
        <taxon>Mucor</taxon>
    </lineage>
</organism>
<feature type="coiled-coil region" evidence="1">
    <location>
        <begin position="56"/>
        <end position="90"/>
    </location>
</feature>
<dbReference type="PANTHER" id="PTHR45725">
    <property type="entry name" value="FORMIN HOMOLOGY 2 FAMILY MEMBER"/>
    <property type="match status" value="1"/>
</dbReference>
<evidence type="ECO:0000313" key="5">
    <source>
        <dbReference type="EMBL" id="OAD02335.1"/>
    </source>
</evidence>
<name>A0A168KFG8_MUCCL</name>
<feature type="domain" description="DAD" evidence="3">
    <location>
        <begin position="95"/>
        <end position="127"/>
    </location>
</feature>
<dbReference type="PANTHER" id="PTHR45725:SF1">
    <property type="entry name" value="DISHEVELLED ASSOCIATED ACTIVATOR OF MORPHOGENESIS, ISOFORM D"/>
    <property type="match status" value="1"/>
</dbReference>
<dbReference type="SUPFAM" id="SSF101447">
    <property type="entry name" value="Formin homology 2 domain (FH2 domain)"/>
    <property type="match status" value="1"/>
</dbReference>
<feature type="compositionally biased region" description="Basic residues" evidence="2">
    <location>
        <begin position="123"/>
        <end position="136"/>
    </location>
</feature>
<evidence type="ECO:0000313" key="6">
    <source>
        <dbReference type="Proteomes" id="UP000077051"/>
    </source>
</evidence>
<dbReference type="InterPro" id="IPR014767">
    <property type="entry name" value="DAD_dom"/>
</dbReference>
<dbReference type="Proteomes" id="UP000077051">
    <property type="component" value="Unassembled WGS sequence"/>
</dbReference>
<reference evidence="5 6" key="1">
    <citation type="submission" date="2015-06" db="EMBL/GenBank/DDBJ databases">
        <title>Expansion of signal transduction pathways in fungi by whole-genome duplication.</title>
        <authorList>
            <consortium name="DOE Joint Genome Institute"/>
            <person name="Corrochano L.M."/>
            <person name="Kuo A."/>
            <person name="Marcet-Houben M."/>
            <person name="Polaino S."/>
            <person name="Salamov A."/>
            <person name="Villalobos J.M."/>
            <person name="Alvarez M.I."/>
            <person name="Avalos J."/>
            <person name="Benito E.P."/>
            <person name="Benoit I."/>
            <person name="Burger G."/>
            <person name="Camino L.P."/>
            <person name="Canovas D."/>
            <person name="Cerda-Olmedo E."/>
            <person name="Cheng J.-F."/>
            <person name="Dominguez A."/>
            <person name="Elias M."/>
            <person name="Eslava A.P."/>
            <person name="Glaser F."/>
            <person name="Grimwood J."/>
            <person name="Gutierrez G."/>
            <person name="Heitman J."/>
            <person name="Henrissat B."/>
            <person name="Iturriaga E.A."/>
            <person name="Lang B.F."/>
            <person name="Lavin J.L."/>
            <person name="Lee S."/>
            <person name="Li W."/>
            <person name="Lindquist E."/>
            <person name="Lopez-Garcia S."/>
            <person name="Luque E.M."/>
            <person name="Marcos A.T."/>
            <person name="Martin J."/>
            <person name="Mccluskey K."/>
            <person name="Medina H.R."/>
            <person name="Miralles-Duran A."/>
            <person name="Miyazaki A."/>
            <person name="Munoz-Torres E."/>
            <person name="Oguiza J.A."/>
            <person name="Ohm R."/>
            <person name="Olmedo M."/>
            <person name="Orejas M."/>
            <person name="Ortiz-Castellanos L."/>
            <person name="Pisabarro A.G."/>
            <person name="Rodriguez-Romero J."/>
            <person name="Ruiz-Herrera J."/>
            <person name="Ruiz-Vazquez R."/>
            <person name="Sanz C."/>
            <person name="Schackwitz W."/>
            <person name="Schmutz J."/>
            <person name="Shahriari M."/>
            <person name="Shelest E."/>
            <person name="Silva-Franco F."/>
            <person name="Soanes D."/>
            <person name="Syed K."/>
            <person name="Tagua V.G."/>
            <person name="Talbot N.J."/>
            <person name="Thon M."/>
            <person name="De Vries R.P."/>
            <person name="Wiebenga A."/>
            <person name="Yadav J.S."/>
            <person name="Braun E.L."/>
            <person name="Baker S."/>
            <person name="Garre V."/>
            <person name="Horwitz B."/>
            <person name="Torres-Martinez S."/>
            <person name="Idnurm A."/>
            <person name="Herrera-Estrella A."/>
            <person name="Gabaldon T."/>
            <person name="Grigoriev I.V."/>
        </authorList>
    </citation>
    <scope>NUCLEOTIDE SEQUENCE [LARGE SCALE GENOMIC DNA]</scope>
    <source>
        <strain evidence="5 6">CBS 277.49</strain>
    </source>
</reference>
<dbReference type="AlphaFoldDB" id="A0A168KFG8"/>
<dbReference type="STRING" id="747725.A0A168KFG8"/>
<evidence type="ECO:0000259" key="4">
    <source>
        <dbReference type="PROSITE" id="PS51444"/>
    </source>
</evidence>
<dbReference type="InterPro" id="IPR015425">
    <property type="entry name" value="FH2_Formin"/>
</dbReference>